<evidence type="ECO:0000259" key="2">
    <source>
        <dbReference type="Pfam" id="PF19811"/>
    </source>
</evidence>
<feature type="chain" id="PRO_5038390705" evidence="1">
    <location>
        <begin position="25"/>
        <end position="149"/>
    </location>
</feature>
<evidence type="ECO:0000313" key="3">
    <source>
        <dbReference type="EMBL" id="AIG75717.1"/>
    </source>
</evidence>
<reference evidence="3 4" key="1">
    <citation type="journal article" date="2014" name="J. Biotechnol.">
        <title>Complete genome sequence of the actinobacterium Amycolatopsis japonica MG417-CF17(T) (=DSM 44213T) producing (S,S)-N,N'-ethylenediaminedisuccinic acid.</title>
        <authorList>
            <person name="Stegmann E."/>
            <person name="Albersmeier A."/>
            <person name="Spohn M."/>
            <person name="Gert H."/>
            <person name="Weber T."/>
            <person name="Wohlleben W."/>
            <person name="Kalinowski J."/>
            <person name="Ruckert C."/>
        </authorList>
    </citation>
    <scope>NUCLEOTIDE SEQUENCE [LARGE SCALE GENOMIC DNA]</scope>
    <source>
        <strain evidence="4">MG417-CF17 (DSM 44213)</strain>
    </source>
</reference>
<gene>
    <name evidence="3" type="ORF">AJAP_14180</name>
</gene>
<protein>
    <submittedName>
        <fullName evidence="3">Conserved putative secreted protein</fullName>
    </submittedName>
</protein>
<dbReference type="Pfam" id="PF19811">
    <property type="entry name" value="DUF6294"/>
    <property type="match status" value="1"/>
</dbReference>
<dbReference type="InterPro" id="IPR046261">
    <property type="entry name" value="DUF6294"/>
</dbReference>
<sequence length="149" mass="16276">MTTKARRMALFVTMLVLAIGTVFATPASAGTTASTTALATCTGADSCWFTWGRIQAGDCTMDNAKWTLRRNGSASFEATIVSSDSNDAWLMWVNTLDSNGIVLGPIHHGGDTKFVKGTVKNVWHWWFAEGSFDAGFFDRIHSMRMTSHC</sequence>
<keyword evidence="1" id="KW-0732">Signal</keyword>
<dbReference type="AlphaFoldDB" id="A0A075UND0"/>
<proteinExistence type="predicted"/>
<accession>A0A075UND0</accession>
<dbReference type="KEGG" id="aja:AJAP_14180"/>
<feature type="domain" description="DUF6294" evidence="2">
    <location>
        <begin position="65"/>
        <end position="149"/>
    </location>
</feature>
<keyword evidence="4" id="KW-1185">Reference proteome</keyword>
<dbReference type="RefSeq" id="WP_143202779.1">
    <property type="nucleotide sequence ID" value="NZ_CP008953.1"/>
</dbReference>
<evidence type="ECO:0000313" key="4">
    <source>
        <dbReference type="Proteomes" id="UP000028492"/>
    </source>
</evidence>
<organism evidence="3 4">
    <name type="scientific">Amycolatopsis japonica</name>
    <dbReference type="NCBI Taxonomy" id="208439"/>
    <lineage>
        <taxon>Bacteria</taxon>
        <taxon>Bacillati</taxon>
        <taxon>Actinomycetota</taxon>
        <taxon>Actinomycetes</taxon>
        <taxon>Pseudonocardiales</taxon>
        <taxon>Pseudonocardiaceae</taxon>
        <taxon>Amycolatopsis</taxon>
        <taxon>Amycolatopsis japonica group</taxon>
    </lineage>
</organism>
<evidence type="ECO:0000256" key="1">
    <source>
        <dbReference type="SAM" id="SignalP"/>
    </source>
</evidence>
<feature type="signal peptide" evidence="1">
    <location>
        <begin position="1"/>
        <end position="24"/>
    </location>
</feature>
<dbReference type="Proteomes" id="UP000028492">
    <property type="component" value="Chromosome"/>
</dbReference>
<name>A0A075UND0_9PSEU</name>
<dbReference type="HOGENOM" id="CLU_1811757_0_0_11"/>
<dbReference type="EMBL" id="CP008953">
    <property type="protein sequence ID" value="AIG75717.1"/>
    <property type="molecule type" value="Genomic_DNA"/>
</dbReference>